<dbReference type="EMBL" id="LT853699">
    <property type="protein sequence ID" value="SMQ53705.1"/>
    <property type="molecule type" value="Genomic_DNA"/>
</dbReference>
<dbReference type="Proteomes" id="UP000215127">
    <property type="component" value="Chromosome 8"/>
</dbReference>
<sequence>MPQWGQSTSIPPRPAEPLIVLVQTDGKSSPLALDGHPNQHHLPPKDAQPRSRYESKTCAHALGQYHGRSIMVIVP</sequence>
<name>A0A1X7S233_ZYMT9</name>
<reference evidence="2 3" key="1">
    <citation type="submission" date="2016-06" db="EMBL/GenBank/DDBJ databases">
        <authorList>
            <person name="Kjaerup R.B."/>
            <person name="Dalgaard T.S."/>
            <person name="Juul-Madsen H.R."/>
        </authorList>
    </citation>
    <scope>NUCLEOTIDE SEQUENCE [LARGE SCALE GENOMIC DNA]</scope>
</reference>
<protein>
    <submittedName>
        <fullName evidence="2">Uncharacterized protein</fullName>
    </submittedName>
</protein>
<evidence type="ECO:0000313" key="2">
    <source>
        <dbReference type="EMBL" id="SMQ53705.1"/>
    </source>
</evidence>
<evidence type="ECO:0000313" key="3">
    <source>
        <dbReference type="Proteomes" id="UP000215127"/>
    </source>
</evidence>
<dbReference type="AlphaFoldDB" id="A0A1X7S233"/>
<feature type="region of interest" description="Disordered" evidence="1">
    <location>
        <begin position="25"/>
        <end position="51"/>
    </location>
</feature>
<accession>A0A1X7S233</accession>
<evidence type="ECO:0000256" key="1">
    <source>
        <dbReference type="SAM" id="MobiDB-lite"/>
    </source>
</evidence>
<organism evidence="2 3">
    <name type="scientific">Zymoseptoria tritici (strain ST99CH_3D7)</name>
    <dbReference type="NCBI Taxonomy" id="1276538"/>
    <lineage>
        <taxon>Eukaryota</taxon>
        <taxon>Fungi</taxon>
        <taxon>Dikarya</taxon>
        <taxon>Ascomycota</taxon>
        <taxon>Pezizomycotina</taxon>
        <taxon>Dothideomycetes</taxon>
        <taxon>Dothideomycetidae</taxon>
        <taxon>Mycosphaerellales</taxon>
        <taxon>Mycosphaerellaceae</taxon>
        <taxon>Zymoseptoria</taxon>
    </lineage>
</organism>
<proteinExistence type="predicted"/>
<gene>
    <name evidence="2" type="ORF">ZT3D7_G8859</name>
</gene>
<keyword evidence="3" id="KW-1185">Reference proteome</keyword>